<proteinExistence type="predicted"/>
<dbReference type="AlphaFoldDB" id="A0A7R9WEY9"/>
<sequence>MISALRRGSSSVWSTPLCRKIARFGDVGSSPSTTARLFRTGSRRQAGGLVRATGPIQRPRPLVQPVRQCSFLPSGEESYRSYGSDYWRCLVPAYQYPDGRKADVVEKPRDEVHLHRKDGSAFLSPGGETNDQKPGAGVQHHRRRSFEGRWYFCRKRSTTPEYRKEEVATIVGEVNEEPLS</sequence>
<reference evidence="2" key="1">
    <citation type="submission" date="2021-01" db="EMBL/GenBank/DDBJ databases">
        <authorList>
            <person name="Corre E."/>
            <person name="Pelletier E."/>
            <person name="Niang G."/>
            <person name="Scheremetjew M."/>
            <person name="Finn R."/>
            <person name="Kale V."/>
            <person name="Holt S."/>
            <person name="Cochrane G."/>
            <person name="Meng A."/>
            <person name="Brown T."/>
            <person name="Cohen L."/>
        </authorList>
    </citation>
    <scope>NUCLEOTIDE SEQUENCE</scope>
    <source>
        <strain evidence="2">CCMP147</strain>
    </source>
</reference>
<protein>
    <submittedName>
        <fullName evidence="2">Uncharacterized protein</fullName>
    </submittedName>
</protein>
<evidence type="ECO:0000313" key="2">
    <source>
        <dbReference type="EMBL" id="CAD8321532.1"/>
    </source>
</evidence>
<name>A0A7R9WEY9_9STRA</name>
<feature type="region of interest" description="Disordered" evidence="1">
    <location>
        <begin position="118"/>
        <end position="142"/>
    </location>
</feature>
<evidence type="ECO:0000256" key="1">
    <source>
        <dbReference type="SAM" id="MobiDB-lite"/>
    </source>
</evidence>
<accession>A0A7R9WEY9</accession>
<gene>
    <name evidence="2" type="ORF">TDUB1175_LOCUS19948</name>
</gene>
<dbReference type="EMBL" id="HBED01039677">
    <property type="protein sequence ID" value="CAD8321532.1"/>
    <property type="molecule type" value="Transcribed_RNA"/>
</dbReference>
<organism evidence="2">
    <name type="scientific">Pseudictyota dubia</name>
    <dbReference type="NCBI Taxonomy" id="2749911"/>
    <lineage>
        <taxon>Eukaryota</taxon>
        <taxon>Sar</taxon>
        <taxon>Stramenopiles</taxon>
        <taxon>Ochrophyta</taxon>
        <taxon>Bacillariophyta</taxon>
        <taxon>Mediophyceae</taxon>
        <taxon>Biddulphiophycidae</taxon>
        <taxon>Eupodiscales</taxon>
        <taxon>Odontellaceae</taxon>
        <taxon>Pseudictyota</taxon>
    </lineage>
</organism>